<dbReference type="Pfam" id="PF01380">
    <property type="entry name" value="SIS"/>
    <property type="match status" value="2"/>
</dbReference>
<evidence type="ECO:0000256" key="4">
    <source>
        <dbReference type="ARBA" id="ARBA00022490"/>
    </source>
</evidence>
<dbReference type="InterPro" id="IPR047084">
    <property type="entry name" value="GFAT_N"/>
</dbReference>
<feature type="initiator methionine" description="Removed" evidence="9">
    <location>
        <position position="1"/>
    </location>
</feature>
<dbReference type="AlphaFoldDB" id="A0A6G9GYM2"/>
<evidence type="ECO:0000259" key="11">
    <source>
        <dbReference type="PROSITE" id="PS51464"/>
    </source>
</evidence>
<keyword evidence="4 9" id="KW-0963">Cytoplasm</keyword>
<dbReference type="InterPro" id="IPR035466">
    <property type="entry name" value="GlmS/AgaS_SIS"/>
</dbReference>
<keyword evidence="6 9" id="KW-0808">Transferase</keyword>
<dbReference type="NCBIfam" id="TIGR01135">
    <property type="entry name" value="glmS"/>
    <property type="match status" value="1"/>
</dbReference>
<evidence type="ECO:0000256" key="7">
    <source>
        <dbReference type="ARBA" id="ARBA00022737"/>
    </source>
</evidence>
<dbReference type="GO" id="GO:0004360">
    <property type="term" value="F:glutamine-fructose-6-phosphate transaminase (isomerizing) activity"/>
    <property type="evidence" value="ECO:0007669"/>
    <property type="project" value="UniProtKB-UniRule"/>
</dbReference>
<evidence type="ECO:0000256" key="5">
    <source>
        <dbReference type="ARBA" id="ARBA00022576"/>
    </source>
</evidence>
<evidence type="ECO:0000256" key="9">
    <source>
        <dbReference type="HAMAP-Rule" id="MF_00164"/>
    </source>
</evidence>
<dbReference type="NCBIfam" id="NF001484">
    <property type="entry name" value="PRK00331.1"/>
    <property type="match status" value="1"/>
</dbReference>
<feature type="domain" description="SIS" evidence="11">
    <location>
        <begin position="460"/>
        <end position="605"/>
    </location>
</feature>
<gene>
    <name evidence="9 12" type="primary">glmS</name>
    <name evidence="12" type="ORF">HA039_13210</name>
</gene>
<dbReference type="Proteomes" id="UP000501179">
    <property type="component" value="Chromosome"/>
</dbReference>
<evidence type="ECO:0000256" key="6">
    <source>
        <dbReference type="ARBA" id="ARBA00022679"/>
    </source>
</evidence>
<evidence type="ECO:0000256" key="1">
    <source>
        <dbReference type="ARBA" id="ARBA00001031"/>
    </source>
</evidence>
<dbReference type="InterPro" id="IPR017932">
    <property type="entry name" value="GATase_2_dom"/>
</dbReference>
<dbReference type="PANTHER" id="PTHR10937">
    <property type="entry name" value="GLUCOSAMINE--FRUCTOSE-6-PHOSPHATE AMINOTRANSFERASE, ISOMERIZING"/>
    <property type="match status" value="1"/>
</dbReference>
<keyword evidence="5 9" id="KW-0032">Aminotransferase</keyword>
<dbReference type="Gene3D" id="3.40.50.10490">
    <property type="entry name" value="Glucose-6-phosphate isomerase like protein, domain 1"/>
    <property type="match status" value="2"/>
</dbReference>
<dbReference type="GO" id="GO:0006487">
    <property type="term" value="P:protein N-linked glycosylation"/>
    <property type="evidence" value="ECO:0007669"/>
    <property type="project" value="TreeGrafter"/>
</dbReference>
<dbReference type="KEGG" id="slia:HA039_13210"/>
<dbReference type="GO" id="GO:0005829">
    <property type="term" value="C:cytosol"/>
    <property type="evidence" value="ECO:0007669"/>
    <property type="project" value="TreeGrafter"/>
</dbReference>
<comment type="subunit">
    <text evidence="9">Homodimer.</text>
</comment>
<dbReference type="EMBL" id="CP050177">
    <property type="protein sequence ID" value="QIQ03156.1"/>
    <property type="molecule type" value="Genomic_DNA"/>
</dbReference>
<dbReference type="GO" id="GO:0006047">
    <property type="term" value="P:UDP-N-acetylglucosamine metabolic process"/>
    <property type="evidence" value="ECO:0007669"/>
    <property type="project" value="TreeGrafter"/>
</dbReference>
<dbReference type="CDD" id="cd05009">
    <property type="entry name" value="SIS_GlmS_GlmD_2"/>
    <property type="match status" value="1"/>
</dbReference>
<dbReference type="SUPFAM" id="SSF56235">
    <property type="entry name" value="N-terminal nucleophile aminohydrolases (Ntn hydrolases)"/>
    <property type="match status" value="1"/>
</dbReference>
<dbReference type="GO" id="GO:0005975">
    <property type="term" value="P:carbohydrate metabolic process"/>
    <property type="evidence" value="ECO:0007669"/>
    <property type="project" value="UniProtKB-UniRule"/>
</dbReference>
<comment type="function">
    <text evidence="9">Catalyzes the first step in hexosamine metabolism, converting fructose-6P into glucosamine-6P using glutamine as a nitrogen source.</text>
</comment>
<dbReference type="GO" id="GO:0006002">
    <property type="term" value="P:fructose 6-phosphate metabolic process"/>
    <property type="evidence" value="ECO:0007669"/>
    <property type="project" value="TreeGrafter"/>
</dbReference>
<proteinExistence type="inferred from homology"/>
<dbReference type="InterPro" id="IPR005855">
    <property type="entry name" value="GFAT"/>
</dbReference>
<dbReference type="SUPFAM" id="SSF53697">
    <property type="entry name" value="SIS domain"/>
    <property type="match status" value="1"/>
</dbReference>
<dbReference type="InterPro" id="IPR029055">
    <property type="entry name" value="Ntn_hydrolases_N"/>
</dbReference>
<evidence type="ECO:0000259" key="10">
    <source>
        <dbReference type="PROSITE" id="PS51278"/>
    </source>
</evidence>
<evidence type="ECO:0000313" key="13">
    <source>
        <dbReference type="Proteomes" id="UP000501179"/>
    </source>
</evidence>
<dbReference type="FunFam" id="3.40.50.10490:FF:000019">
    <property type="entry name" value="Glutamine--fructose-6-phosphate aminotransferase [isomerizing]"/>
    <property type="match status" value="1"/>
</dbReference>
<evidence type="ECO:0000313" key="12">
    <source>
        <dbReference type="EMBL" id="QIQ03156.1"/>
    </source>
</evidence>
<accession>A0A6G9GYM2</accession>
<dbReference type="RefSeq" id="WP_167028529.1">
    <property type="nucleotide sequence ID" value="NZ_CP050177.1"/>
</dbReference>
<dbReference type="EC" id="2.6.1.16" evidence="2 9"/>
<evidence type="ECO:0000256" key="2">
    <source>
        <dbReference type="ARBA" id="ARBA00012916"/>
    </source>
</evidence>
<comment type="catalytic activity">
    <reaction evidence="1 9">
        <text>D-fructose 6-phosphate + L-glutamine = D-glucosamine 6-phosphate + L-glutamate</text>
        <dbReference type="Rhea" id="RHEA:13237"/>
        <dbReference type="ChEBI" id="CHEBI:29985"/>
        <dbReference type="ChEBI" id="CHEBI:58359"/>
        <dbReference type="ChEBI" id="CHEBI:58725"/>
        <dbReference type="ChEBI" id="CHEBI:61527"/>
        <dbReference type="EC" id="2.6.1.16"/>
    </reaction>
</comment>
<reference evidence="12 13" key="1">
    <citation type="submission" date="2020-03" db="EMBL/GenBank/DDBJ databases">
        <title>A novel species.</title>
        <authorList>
            <person name="Gao J."/>
        </authorList>
    </citation>
    <scope>NUCLEOTIDE SEQUENCE [LARGE SCALE GENOMIC DNA]</scope>
    <source>
        <strain evidence="12 13">QMT-12</strain>
    </source>
</reference>
<keyword evidence="13" id="KW-1185">Reference proteome</keyword>
<feature type="domain" description="SIS" evidence="11">
    <location>
        <begin position="288"/>
        <end position="427"/>
    </location>
</feature>
<dbReference type="FunFam" id="3.60.20.10:FF:000006">
    <property type="entry name" value="Glutamine--fructose-6-phosphate aminotransferase [isomerizing]"/>
    <property type="match status" value="1"/>
</dbReference>
<feature type="active site" description="For Fru-6P isomerization activity" evidence="9">
    <location>
        <position position="610"/>
    </location>
</feature>
<dbReference type="PROSITE" id="PS51464">
    <property type="entry name" value="SIS"/>
    <property type="match status" value="2"/>
</dbReference>
<dbReference type="InterPro" id="IPR035490">
    <property type="entry name" value="GlmS/FrlB_SIS"/>
</dbReference>
<dbReference type="InterPro" id="IPR046348">
    <property type="entry name" value="SIS_dom_sf"/>
</dbReference>
<organism evidence="12 13">
    <name type="scientific">Streptomyces liangshanensis</name>
    <dbReference type="NCBI Taxonomy" id="2717324"/>
    <lineage>
        <taxon>Bacteria</taxon>
        <taxon>Bacillati</taxon>
        <taxon>Actinomycetota</taxon>
        <taxon>Actinomycetes</taxon>
        <taxon>Kitasatosporales</taxon>
        <taxon>Streptomycetaceae</taxon>
        <taxon>Streptomyces</taxon>
    </lineage>
</organism>
<sequence>MCGIVGYVGGQSALDVVIAGLKRLEYRGYDSAGVAVLADGGLAMSKKAGKLVNLEKALAEQPLPSGPTGIGHTRWATHGGPTDLNAHPHLDNAGRVAVVHNGIIENFAALRAELTGRGHGLESETDTEVVAHLLAEAFSACGDLADSMRQVCRRLDGAFTLVAVHADAPDVVVGARRNSPLVVGVGDGEAFLASDVAAFIAHTRSAIELGQDQVVELRRDGVTVTDFDGAPAETHAYHIDWDASAAEKGGYASFMLKEIAEQPKAVADTLLGRIDAEGRLSLDEVRISPSELREADKVVIVACGTAFHAGLIAKYAIEHWTRIPCEVELASEFRYRDPILDPRTLVIAISQSGETMDTLMALRHAREQGAKVLAICNTNGSTIPRESDAVLYTHAGPEVAVASTKAFLTQLVACYLVALYLGQSRGTKWGDEVRAVVRDLSRIAGAVEEVLTTMEPVRELARSLKDKKTVLFLGRHVGYPVALEGALKLKELAYMHAEGFAAGELKHGPIALIEEDLPVVVVVPSPRGRSVLHDKIVSNIQEIRARGARTIVIAEEGDEAVAPYADHLIRVPVTPTLLQPLVATVPLQVFACELATARGNEVDQPRNLAKSVTVE</sequence>
<dbReference type="InterPro" id="IPR001347">
    <property type="entry name" value="SIS_dom"/>
</dbReference>
<keyword evidence="8" id="KW-0315">Glutamine amidotransferase</keyword>
<protein>
    <recommendedName>
        <fullName evidence="3 9">Glutamine--fructose-6-phosphate aminotransferase [isomerizing]</fullName>
        <ecNumber evidence="2 9">2.6.1.16</ecNumber>
    </recommendedName>
    <alternativeName>
        <fullName evidence="9">D-fructose-6-phosphate amidotransferase</fullName>
    </alternativeName>
    <alternativeName>
        <fullName evidence="9">GFAT</fullName>
    </alternativeName>
    <alternativeName>
        <fullName evidence="9">Glucosamine-6-phosphate synthase</fullName>
    </alternativeName>
    <alternativeName>
        <fullName evidence="9">Hexosephosphate aminotransferase</fullName>
    </alternativeName>
    <alternativeName>
        <fullName evidence="9">L-glutamine--D-fructose-6-phosphate amidotransferase</fullName>
    </alternativeName>
</protein>
<keyword evidence="7" id="KW-0677">Repeat</keyword>
<dbReference type="GO" id="GO:0097367">
    <property type="term" value="F:carbohydrate derivative binding"/>
    <property type="evidence" value="ECO:0007669"/>
    <property type="project" value="InterPro"/>
</dbReference>
<dbReference type="CDD" id="cd00714">
    <property type="entry name" value="GFAT"/>
    <property type="match status" value="1"/>
</dbReference>
<dbReference type="CDD" id="cd05008">
    <property type="entry name" value="SIS_GlmS_GlmD_1"/>
    <property type="match status" value="1"/>
</dbReference>
<comment type="subcellular location">
    <subcellularLocation>
        <location evidence="9">Cytoplasm</location>
    </subcellularLocation>
</comment>
<dbReference type="PROSITE" id="PS51278">
    <property type="entry name" value="GATASE_TYPE_2"/>
    <property type="match status" value="1"/>
</dbReference>
<name>A0A6G9GYM2_9ACTN</name>
<dbReference type="PANTHER" id="PTHR10937:SF0">
    <property type="entry name" value="GLUTAMINE--FRUCTOSE-6-PHOSPHATE TRANSAMINASE (ISOMERIZING)"/>
    <property type="match status" value="1"/>
</dbReference>
<evidence type="ECO:0000256" key="3">
    <source>
        <dbReference type="ARBA" id="ARBA00016090"/>
    </source>
</evidence>
<dbReference type="HAMAP" id="MF_00164">
    <property type="entry name" value="GlmS"/>
    <property type="match status" value="1"/>
</dbReference>
<feature type="active site" description="Nucleophile; for GATase activity" evidence="9">
    <location>
        <position position="2"/>
    </location>
</feature>
<dbReference type="Pfam" id="PF13522">
    <property type="entry name" value="GATase_6"/>
    <property type="match status" value="1"/>
</dbReference>
<dbReference type="Gene3D" id="3.60.20.10">
    <property type="entry name" value="Glutamine Phosphoribosylpyrophosphate, subunit 1, domain 1"/>
    <property type="match status" value="1"/>
</dbReference>
<feature type="domain" description="Glutamine amidotransferase type-2" evidence="10">
    <location>
        <begin position="2"/>
        <end position="220"/>
    </location>
</feature>
<evidence type="ECO:0000256" key="8">
    <source>
        <dbReference type="ARBA" id="ARBA00022962"/>
    </source>
</evidence>